<dbReference type="EMBL" id="JABDTM020022454">
    <property type="protein sequence ID" value="KAH0815885.1"/>
    <property type="molecule type" value="Genomic_DNA"/>
</dbReference>
<dbReference type="Proteomes" id="UP000719412">
    <property type="component" value="Unassembled WGS sequence"/>
</dbReference>
<sequence>MMARCRGGNEERENRNGTEGEEREKVQEVTQKIEYMRRNEREGEKGTGRHMERRRQGDR</sequence>
<feature type="compositionally biased region" description="Basic and acidic residues" evidence="1">
    <location>
        <begin position="34"/>
        <end position="59"/>
    </location>
</feature>
<keyword evidence="3" id="KW-1185">Reference proteome</keyword>
<evidence type="ECO:0000256" key="1">
    <source>
        <dbReference type="SAM" id="MobiDB-lite"/>
    </source>
</evidence>
<name>A0A8J6LCV1_TENMO</name>
<reference evidence="2" key="1">
    <citation type="journal article" date="2020" name="J Insects Food Feed">
        <title>The yellow mealworm (Tenebrio molitor) genome: a resource for the emerging insects as food and feed industry.</title>
        <authorList>
            <person name="Eriksson T."/>
            <person name="Andere A."/>
            <person name="Kelstrup H."/>
            <person name="Emery V."/>
            <person name="Picard C."/>
        </authorList>
    </citation>
    <scope>NUCLEOTIDE SEQUENCE</scope>
    <source>
        <strain evidence="2">Stoneville</strain>
        <tissue evidence="2">Whole head</tissue>
    </source>
</reference>
<dbReference type="AlphaFoldDB" id="A0A8J6LCV1"/>
<proteinExistence type="predicted"/>
<gene>
    <name evidence="2" type="ORF">GEV33_006906</name>
</gene>
<evidence type="ECO:0000313" key="2">
    <source>
        <dbReference type="EMBL" id="KAH0815885.1"/>
    </source>
</evidence>
<evidence type="ECO:0000313" key="3">
    <source>
        <dbReference type="Proteomes" id="UP000719412"/>
    </source>
</evidence>
<organism evidence="2 3">
    <name type="scientific">Tenebrio molitor</name>
    <name type="common">Yellow mealworm beetle</name>
    <dbReference type="NCBI Taxonomy" id="7067"/>
    <lineage>
        <taxon>Eukaryota</taxon>
        <taxon>Metazoa</taxon>
        <taxon>Ecdysozoa</taxon>
        <taxon>Arthropoda</taxon>
        <taxon>Hexapoda</taxon>
        <taxon>Insecta</taxon>
        <taxon>Pterygota</taxon>
        <taxon>Neoptera</taxon>
        <taxon>Endopterygota</taxon>
        <taxon>Coleoptera</taxon>
        <taxon>Polyphaga</taxon>
        <taxon>Cucujiformia</taxon>
        <taxon>Tenebrionidae</taxon>
        <taxon>Tenebrio</taxon>
    </lineage>
</organism>
<comment type="caution">
    <text evidence="2">The sequence shown here is derived from an EMBL/GenBank/DDBJ whole genome shotgun (WGS) entry which is preliminary data.</text>
</comment>
<feature type="region of interest" description="Disordered" evidence="1">
    <location>
        <begin position="1"/>
        <end position="59"/>
    </location>
</feature>
<reference evidence="2" key="2">
    <citation type="submission" date="2021-08" db="EMBL/GenBank/DDBJ databases">
        <authorList>
            <person name="Eriksson T."/>
        </authorList>
    </citation>
    <scope>NUCLEOTIDE SEQUENCE</scope>
    <source>
        <strain evidence="2">Stoneville</strain>
        <tissue evidence="2">Whole head</tissue>
    </source>
</reference>
<protein>
    <submittedName>
        <fullName evidence="2">Uncharacterized protein</fullName>
    </submittedName>
</protein>
<accession>A0A8J6LCV1</accession>
<feature type="compositionally biased region" description="Basic and acidic residues" evidence="1">
    <location>
        <begin position="7"/>
        <end position="27"/>
    </location>
</feature>